<proteinExistence type="inferred from homology"/>
<keyword evidence="4" id="KW-1185">Reference proteome</keyword>
<evidence type="ECO:0000256" key="1">
    <source>
        <dbReference type="ARBA" id="ARBA00010617"/>
    </source>
</evidence>
<dbReference type="Proteomes" id="UP001589890">
    <property type="component" value="Unassembled WGS sequence"/>
</dbReference>
<dbReference type="SUPFAM" id="SSF48264">
    <property type="entry name" value="Cytochrome P450"/>
    <property type="match status" value="1"/>
</dbReference>
<evidence type="ECO:0000313" key="3">
    <source>
        <dbReference type="EMBL" id="MFC0626036.1"/>
    </source>
</evidence>
<feature type="region of interest" description="Disordered" evidence="2">
    <location>
        <begin position="406"/>
        <end position="428"/>
    </location>
</feature>
<reference evidence="3 4" key="1">
    <citation type="submission" date="2024-09" db="EMBL/GenBank/DDBJ databases">
        <authorList>
            <person name="Sun Q."/>
            <person name="Mori K."/>
        </authorList>
    </citation>
    <scope>NUCLEOTIDE SEQUENCE [LARGE SCALE GENOMIC DNA]</scope>
    <source>
        <strain evidence="3 4">CGMCC 1.15906</strain>
    </source>
</reference>
<dbReference type="Gene3D" id="1.10.630.10">
    <property type="entry name" value="Cytochrome P450"/>
    <property type="match status" value="1"/>
</dbReference>
<name>A0ABV6QN14_9ACTN</name>
<evidence type="ECO:0000313" key="4">
    <source>
        <dbReference type="Proteomes" id="UP001589890"/>
    </source>
</evidence>
<dbReference type="PANTHER" id="PTHR46696">
    <property type="entry name" value="P450, PUTATIVE (EUROFUNG)-RELATED"/>
    <property type="match status" value="1"/>
</dbReference>
<gene>
    <name evidence="3" type="ORF">ACFFGN_18295</name>
</gene>
<dbReference type="PANTHER" id="PTHR46696:SF1">
    <property type="entry name" value="CYTOCHROME P450 YJIB-RELATED"/>
    <property type="match status" value="1"/>
</dbReference>
<sequence length="428" mass="48195">MAPRELTGGSFVFDPDDPDFDRDPNPTYDHLRAEAPVYWWPKAHGWVVSRYDDVVTLLTDSRFSAELRHYPGVPEGLPDSQLTLHQRLAKHGLFWMVDVDHARVRRVSGPLFSPRVAERFRPSLRRLADDVLDGIEVTSTLDVAAQVAAKYPLEAIIHVLGIPRSRHAEFRLFGSAVIDSFYPSISSDALQVNLSYLPDGVAMVEELLTEREGRSGRDFLSQLVNAERHGERLTRAELLSMVALMISAGSEPPRHLINFTLLNLLRRPGQLAEVRRDPALVKAAIEESYRFDGFGKLNLPRFPLEDVRLGGVDIAKGDQVFGIFASALRDARVFPQADRFDLRRDLSKNLMYGDGPHVCLGRWIAQVMVEVMVQALLERFPTLELAGEPQYVRDTFFRKMVSLPTKADGVSQSDQRHPAPQGESREHA</sequence>
<comment type="similarity">
    <text evidence="1">Belongs to the cytochrome P450 family.</text>
</comment>
<dbReference type="EMBL" id="JBHLTC010000020">
    <property type="protein sequence ID" value="MFC0626036.1"/>
    <property type="molecule type" value="Genomic_DNA"/>
</dbReference>
<dbReference type="InterPro" id="IPR036396">
    <property type="entry name" value="Cyt_P450_sf"/>
</dbReference>
<organism evidence="3 4">
    <name type="scientific">Kribbella deserti</name>
    <dbReference type="NCBI Taxonomy" id="1926257"/>
    <lineage>
        <taxon>Bacteria</taxon>
        <taxon>Bacillati</taxon>
        <taxon>Actinomycetota</taxon>
        <taxon>Actinomycetes</taxon>
        <taxon>Propionibacteriales</taxon>
        <taxon>Kribbellaceae</taxon>
        <taxon>Kribbella</taxon>
    </lineage>
</organism>
<dbReference type="PRINTS" id="PR00359">
    <property type="entry name" value="BP450"/>
</dbReference>
<protein>
    <submittedName>
        <fullName evidence="3">Cytochrome P450</fullName>
    </submittedName>
</protein>
<evidence type="ECO:0000256" key="2">
    <source>
        <dbReference type="SAM" id="MobiDB-lite"/>
    </source>
</evidence>
<accession>A0ABV6QN14</accession>
<dbReference type="InterPro" id="IPR002397">
    <property type="entry name" value="Cyt_P450_B"/>
</dbReference>
<dbReference type="Pfam" id="PF00067">
    <property type="entry name" value="p450"/>
    <property type="match status" value="1"/>
</dbReference>
<feature type="region of interest" description="Disordered" evidence="2">
    <location>
        <begin position="1"/>
        <end position="25"/>
    </location>
</feature>
<dbReference type="InterPro" id="IPR001128">
    <property type="entry name" value="Cyt_P450"/>
</dbReference>
<comment type="caution">
    <text evidence="3">The sequence shown here is derived from an EMBL/GenBank/DDBJ whole genome shotgun (WGS) entry which is preliminary data.</text>
</comment>
<dbReference type="RefSeq" id="WP_380049081.1">
    <property type="nucleotide sequence ID" value="NZ_JBHLTC010000020.1"/>
</dbReference>